<organism evidence="2">
    <name type="scientific">Symploca sp. SIO1C4</name>
    <dbReference type="NCBI Taxonomy" id="2607765"/>
    <lineage>
        <taxon>Bacteria</taxon>
        <taxon>Bacillati</taxon>
        <taxon>Cyanobacteriota</taxon>
        <taxon>Cyanophyceae</taxon>
        <taxon>Coleofasciculales</taxon>
        <taxon>Coleofasciculaceae</taxon>
        <taxon>Symploca</taxon>
    </lineage>
</organism>
<proteinExistence type="predicted"/>
<dbReference type="EMBL" id="JAAHFQ010000031">
    <property type="protein sequence ID" value="NER26476.1"/>
    <property type="molecule type" value="Genomic_DNA"/>
</dbReference>
<sequence>MKYVFHPEALNEYSKAVRYYAEQRVDLAQSFINAVEDAIYRLKESPNRYPLIEGDIRRCLIGTFPYGILYSLEQD</sequence>
<dbReference type="Pfam" id="PF05016">
    <property type="entry name" value="ParE_toxin"/>
    <property type="match status" value="1"/>
</dbReference>
<dbReference type="InterPro" id="IPR035093">
    <property type="entry name" value="RelE/ParE_toxin_dom_sf"/>
</dbReference>
<reference evidence="2" key="1">
    <citation type="submission" date="2019-11" db="EMBL/GenBank/DDBJ databases">
        <title>Genomic insights into an expanded diversity of filamentous marine cyanobacteria reveals the extraordinary biosynthetic potential of Moorea and Okeania.</title>
        <authorList>
            <person name="Ferreira Leao T."/>
            <person name="Wang M."/>
            <person name="Moss N."/>
            <person name="Da Silva R."/>
            <person name="Sanders J."/>
            <person name="Nurk S."/>
            <person name="Gurevich A."/>
            <person name="Humphrey G."/>
            <person name="Reher R."/>
            <person name="Zhu Q."/>
            <person name="Belda-Ferre P."/>
            <person name="Glukhov E."/>
            <person name="Rex R."/>
            <person name="Dorrestein P.C."/>
            <person name="Knight R."/>
            <person name="Pevzner P."/>
            <person name="Gerwick W.H."/>
            <person name="Gerwick L."/>
        </authorList>
    </citation>
    <scope>NUCLEOTIDE SEQUENCE</scope>
    <source>
        <strain evidence="2">SIO1C4</strain>
    </source>
</reference>
<evidence type="ECO:0000313" key="2">
    <source>
        <dbReference type="EMBL" id="NER26476.1"/>
    </source>
</evidence>
<keyword evidence="1" id="KW-1277">Toxin-antitoxin system</keyword>
<dbReference type="InterPro" id="IPR007712">
    <property type="entry name" value="RelE/ParE_toxin"/>
</dbReference>
<dbReference type="Gene3D" id="3.30.2310.20">
    <property type="entry name" value="RelE-like"/>
    <property type="match status" value="1"/>
</dbReference>
<accession>A0A6B3MYI8</accession>
<evidence type="ECO:0000256" key="1">
    <source>
        <dbReference type="ARBA" id="ARBA00022649"/>
    </source>
</evidence>
<dbReference type="AlphaFoldDB" id="A0A6B3MYI8"/>
<gene>
    <name evidence="2" type="ORF">F6J89_02320</name>
</gene>
<protein>
    <submittedName>
        <fullName evidence="2">Type II toxin-antitoxin system RelE/ParE family toxin</fullName>
    </submittedName>
</protein>
<name>A0A6B3MYI8_9CYAN</name>
<comment type="caution">
    <text evidence="2">The sequence shown here is derived from an EMBL/GenBank/DDBJ whole genome shotgun (WGS) entry which is preliminary data.</text>
</comment>